<accession>A0ABW4CKX8</accession>
<evidence type="ECO:0000256" key="1">
    <source>
        <dbReference type="SAM" id="Coils"/>
    </source>
</evidence>
<keyword evidence="3" id="KW-1185">Reference proteome</keyword>
<evidence type="ECO:0000313" key="3">
    <source>
        <dbReference type="Proteomes" id="UP001597196"/>
    </source>
</evidence>
<sequence>MTEIEQQIAQVKQDISDAIERIQNTETNEQAVMRMQNAFSAGMIYTLPLYGKALAVMYQNNAEAVTLLQNADVQQMAEDDFTKGAAAAWRRTLYREFGDPDQPATKFRAEAYDRSVDEGMFIAALWLETLVAPPKELDYDAARARIDAQLISPLYGYVQGNNEATFNWLKTQRNVLASPLEEQ</sequence>
<feature type="coiled-coil region" evidence="1">
    <location>
        <begin position="1"/>
        <end position="28"/>
    </location>
</feature>
<dbReference type="EMBL" id="JBHTOC010000025">
    <property type="protein sequence ID" value="MFD1431012.1"/>
    <property type="molecule type" value="Genomic_DNA"/>
</dbReference>
<evidence type="ECO:0000313" key="2">
    <source>
        <dbReference type="EMBL" id="MFD1431012.1"/>
    </source>
</evidence>
<comment type="caution">
    <text evidence="2">The sequence shown here is derived from an EMBL/GenBank/DDBJ whole genome shotgun (WGS) entry which is preliminary data.</text>
</comment>
<gene>
    <name evidence="2" type="ORF">ACFQ4P_12275</name>
</gene>
<name>A0ABW4CKX8_9LACO</name>
<reference evidence="3" key="1">
    <citation type="journal article" date="2019" name="Int. J. Syst. Evol. Microbiol.">
        <title>The Global Catalogue of Microorganisms (GCM) 10K type strain sequencing project: providing services to taxonomists for standard genome sequencing and annotation.</title>
        <authorList>
            <consortium name="The Broad Institute Genomics Platform"/>
            <consortium name="The Broad Institute Genome Sequencing Center for Infectious Disease"/>
            <person name="Wu L."/>
            <person name="Ma J."/>
        </authorList>
    </citation>
    <scope>NUCLEOTIDE SEQUENCE [LARGE SCALE GENOMIC DNA]</scope>
    <source>
        <strain evidence="3">CCM 8980</strain>
    </source>
</reference>
<dbReference type="RefSeq" id="WP_203628559.1">
    <property type="nucleotide sequence ID" value="NZ_BOLQ01000034.1"/>
</dbReference>
<organism evidence="2 3">
    <name type="scientific">Lacticaseibacillus mingshuiensis</name>
    <dbReference type="NCBI Taxonomy" id="2799574"/>
    <lineage>
        <taxon>Bacteria</taxon>
        <taxon>Bacillati</taxon>
        <taxon>Bacillota</taxon>
        <taxon>Bacilli</taxon>
        <taxon>Lactobacillales</taxon>
        <taxon>Lactobacillaceae</taxon>
        <taxon>Lacticaseibacillus</taxon>
    </lineage>
</organism>
<keyword evidence="1" id="KW-0175">Coiled coil</keyword>
<protein>
    <submittedName>
        <fullName evidence="2">Uncharacterized protein</fullName>
    </submittedName>
</protein>
<proteinExistence type="predicted"/>
<dbReference type="Proteomes" id="UP001597196">
    <property type="component" value="Unassembled WGS sequence"/>
</dbReference>